<evidence type="ECO:0000256" key="2">
    <source>
        <dbReference type="ARBA" id="ARBA00010617"/>
    </source>
</evidence>
<dbReference type="PANTHER" id="PTHR24291:SF187">
    <property type="entry name" value="CYTOCHROME P450 4AE1-RELATED"/>
    <property type="match status" value="1"/>
</dbReference>
<dbReference type="Gene3D" id="1.10.630.10">
    <property type="entry name" value="Cytochrome P450"/>
    <property type="match status" value="1"/>
</dbReference>
<reference evidence="8" key="1">
    <citation type="journal article" date="2023" name="Insect Mol. Biol.">
        <title>Genome sequencing provides insights into the evolution of gene families encoding plant cell wall-degrading enzymes in longhorned beetles.</title>
        <authorList>
            <person name="Shin N.R."/>
            <person name="Okamura Y."/>
            <person name="Kirsch R."/>
            <person name="Pauchet Y."/>
        </authorList>
    </citation>
    <scope>NUCLEOTIDE SEQUENCE</scope>
    <source>
        <strain evidence="8">AMC_N1</strain>
    </source>
</reference>
<keyword evidence="9" id="KW-1185">Reference proteome</keyword>
<dbReference type="InterPro" id="IPR001128">
    <property type="entry name" value="Cyt_P450"/>
</dbReference>
<evidence type="ECO:0000256" key="1">
    <source>
        <dbReference type="ARBA" id="ARBA00001971"/>
    </source>
</evidence>
<keyword evidence="4" id="KW-0479">Metal-binding</keyword>
<dbReference type="GO" id="GO:0005506">
    <property type="term" value="F:iron ion binding"/>
    <property type="evidence" value="ECO:0007669"/>
    <property type="project" value="InterPro"/>
</dbReference>
<accession>A0AAV8XY40</accession>
<dbReference type="Proteomes" id="UP001162162">
    <property type="component" value="Unassembled WGS sequence"/>
</dbReference>
<comment type="cofactor">
    <cofactor evidence="1">
        <name>heme</name>
        <dbReference type="ChEBI" id="CHEBI:30413"/>
    </cofactor>
</comment>
<evidence type="ECO:0000313" key="9">
    <source>
        <dbReference type="Proteomes" id="UP001162162"/>
    </source>
</evidence>
<evidence type="ECO:0000256" key="5">
    <source>
        <dbReference type="ARBA" id="ARBA00023002"/>
    </source>
</evidence>
<keyword evidence="5" id="KW-0560">Oxidoreductase</keyword>
<comment type="similarity">
    <text evidence="2">Belongs to the cytochrome P450 family.</text>
</comment>
<dbReference type="GO" id="GO:0020037">
    <property type="term" value="F:heme binding"/>
    <property type="evidence" value="ECO:0007669"/>
    <property type="project" value="InterPro"/>
</dbReference>
<evidence type="ECO:0000313" key="8">
    <source>
        <dbReference type="EMBL" id="KAJ8943382.1"/>
    </source>
</evidence>
<name>A0AAV8XY40_9CUCU</name>
<dbReference type="AlphaFoldDB" id="A0AAV8XY40"/>
<dbReference type="PANTHER" id="PTHR24291">
    <property type="entry name" value="CYTOCHROME P450 FAMILY 4"/>
    <property type="match status" value="1"/>
</dbReference>
<keyword evidence="3" id="KW-0349">Heme</keyword>
<comment type="caution">
    <text evidence="8">The sequence shown here is derived from an EMBL/GenBank/DDBJ whole genome shotgun (WGS) entry which is preliminary data.</text>
</comment>
<dbReference type="SUPFAM" id="SSF48264">
    <property type="entry name" value="Cytochrome P450"/>
    <property type="match status" value="1"/>
</dbReference>
<gene>
    <name evidence="8" type="ORF">NQ318_002615</name>
</gene>
<keyword evidence="7" id="KW-0503">Monooxygenase</keyword>
<dbReference type="Pfam" id="PF00067">
    <property type="entry name" value="p450"/>
    <property type="match status" value="1"/>
</dbReference>
<sequence>MLEQKRMIIASNYEFLEFVLSSTKILNKSSEYKYLESWLGNGLLTSTVKRWKKSRKVLTPAFHFSILEEFVSTFETNGKIMIDLLAKEVDKDSVDIYPYVRMCTLDIICGAYIKLIFKKLAKSIKK</sequence>
<evidence type="ECO:0000256" key="6">
    <source>
        <dbReference type="ARBA" id="ARBA00023004"/>
    </source>
</evidence>
<protein>
    <recommendedName>
        <fullName evidence="10">Cytochrome P450</fullName>
    </recommendedName>
</protein>
<evidence type="ECO:0000256" key="3">
    <source>
        <dbReference type="ARBA" id="ARBA00022617"/>
    </source>
</evidence>
<evidence type="ECO:0000256" key="7">
    <source>
        <dbReference type="ARBA" id="ARBA00023033"/>
    </source>
</evidence>
<dbReference type="EMBL" id="JAPWTK010000291">
    <property type="protein sequence ID" value="KAJ8943382.1"/>
    <property type="molecule type" value="Genomic_DNA"/>
</dbReference>
<proteinExistence type="inferred from homology"/>
<dbReference type="InterPro" id="IPR036396">
    <property type="entry name" value="Cyt_P450_sf"/>
</dbReference>
<dbReference type="GO" id="GO:0004497">
    <property type="term" value="F:monooxygenase activity"/>
    <property type="evidence" value="ECO:0007669"/>
    <property type="project" value="UniProtKB-KW"/>
</dbReference>
<evidence type="ECO:0000256" key="4">
    <source>
        <dbReference type="ARBA" id="ARBA00022723"/>
    </source>
</evidence>
<keyword evidence="6" id="KW-0408">Iron</keyword>
<organism evidence="8 9">
    <name type="scientific">Aromia moschata</name>
    <dbReference type="NCBI Taxonomy" id="1265417"/>
    <lineage>
        <taxon>Eukaryota</taxon>
        <taxon>Metazoa</taxon>
        <taxon>Ecdysozoa</taxon>
        <taxon>Arthropoda</taxon>
        <taxon>Hexapoda</taxon>
        <taxon>Insecta</taxon>
        <taxon>Pterygota</taxon>
        <taxon>Neoptera</taxon>
        <taxon>Endopterygota</taxon>
        <taxon>Coleoptera</taxon>
        <taxon>Polyphaga</taxon>
        <taxon>Cucujiformia</taxon>
        <taxon>Chrysomeloidea</taxon>
        <taxon>Cerambycidae</taxon>
        <taxon>Cerambycinae</taxon>
        <taxon>Callichromatini</taxon>
        <taxon>Aromia</taxon>
    </lineage>
</organism>
<evidence type="ECO:0008006" key="10">
    <source>
        <dbReference type="Google" id="ProtNLM"/>
    </source>
</evidence>
<dbReference type="InterPro" id="IPR050196">
    <property type="entry name" value="Cytochrome_P450_Monoox"/>
</dbReference>
<dbReference type="GO" id="GO:0016705">
    <property type="term" value="F:oxidoreductase activity, acting on paired donors, with incorporation or reduction of molecular oxygen"/>
    <property type="evidence" value="ECO:0007669"/>
    <property type="project" value="InterPro"/>
</dbReference>